<proteinExistence type="predicted"/>
<evidence type="ECO:0000313" key="1">
    <source>
        <dbReference type="EMBL" id="JAD55209.1"/>
    </source>
</evidence>
<organism evidence="1">
    <name type="scientific">Arundo donax</name>
    <name type="common">Giant reed</name>
    <name type="synonym">Donax arundinaceus</name>
    <dbReference type="NCBI Taxonomy" id="35708"/>
    <lineage>
        <taxon>Eukaryota</taxon>
        <taxon>Viridiplantae</taxon>
        <taxon>Streptophyta</taxon>
        <taxon>Embryophyta</taxon>
        <taxon>Tracheophyta</taxon>
        <taxon>Spermatophyta</taxon>
        <taxon>Magnoliopsida</taxon>
        <taxon>Liliopsida</taxon>
        <taxon>Poales</taxon>
        <taxon>Poaceae</taxon>
        <taxon>PACMAD clade</taxon>
        <taxon>Arundinoideae</taxon>
        <taxon>Arundineae</taxon>
        <taxon>Arundo</taxon>
    </lineage>
</organism>
<accession>A0A0A9AU04</accession>
<reference evidence="1" key="2">
    <citation type="journal article" date="2015" name="Data Brief">
        <title>Shoot transcriptome of the giant reed, Arundo donax.</title>
        <authorList>
            <person name="Barrero R.A."/>
            <person name="Guerrero F.D."/>
            <person name="Moolhuijzen P."/>
            <person name="Goolsby J.A."/>
            <person name="Tidwell J."/>
            <person name="Bellgard S.E."/>
            <person name="Bellgard M.I."/>
        </authorList>
    </citation>
    <scope>NUCLEOTIDE SEQUENCE</scope>
    <source>
        <tissue evidence="1">Shoot tissue taken approximately 20 cm above the soil surface</tissue>
    </source>
</reference>
<sequence length="30" mass="3236">MTASPRRRVVGFLAVLWAARGRFGTSEGEG</sequence>
<dbReference type="AlphaFoldDB" id="A0A0A9AU04"/>
<dbReference type="EMBL" id="GBRH01242686">
    <property type="protein sequence ID" value="JAD55209.1"/>
    <property type="molecule type" value="Transcribed_RNA"/>
</dbReference>
<reference evidence="1" key="1">
    <citation type="submission" date="2014-09" db="EMBL/GenBank/DDBJ databases">
        <authorList>
            <person name="Magalhaes I.L.F."/>
            <person name="Oliveira U."/>
            <person name="Santos F.R."/>
            <person name="Vidigal T.H.D.A."/>
            <person name="Brescovit A.D."/>
            <person name="Santos A.J."/>
        </authorList>
    </citation>
    <scope>NUCLEOTIDE SEQUENCE</scope>
    <source>
        <tissue evidence="1">Shoot tissue taken approximately 20 cm above the soil surface</tissue>
    </source>
</reference>
<name>A0A0A9AU04_ARUDO</name>
<protein>
    <submittedName>
        <fullName evidence="1">Uncharacterized protein</fullName>
    </submittedName>
</protein>